<gene>
    <name evidence="3" type="ORF">PH7735_03866</name>
</gene>
<dbReference type="PANTHER" id="PTHR30441">
    <property type="entry name" value="DUF748 DOMAIN-CONTAINING PROTEIN"/>
    <property type="match status" value="1"/>
</dbReference>
<evidence type="ECO:0000313" key="3">
    <source>
        <dbReference type="EMBL" id="CUK14058.1"/>
    </source>
</evidence>
<dbReference type="EMBL" id="CYTW01000007">
    <property type="protein sequence ID" value="CUK14058.1"/>
    <property type="molecule type" value="Genomic_DNA"/>
</dbReference>
<reference evidence="4" key="1">
    <citation type="submission" date="2015-09" db="EMBL/GenBank/DDBJ databases">
        <authorList>
            <person name="Rodrigo-Torres Lidia"/>
            <person name="Arahal R.David."/>
        </authorList>
    </citation>
    <scope>NUCLEOTIDE SEQUENCE [LARGE SCALE GENOMIC DNA]</scope>
    <source>
        <strain evidence="4">CECT 7735</strain>
    </source>
</reference>
<dbReference type="Pfam" id="PF05170">
    <property type="entry name" value="AsmA"/>
    <property type="match status" value="1"/>
</dbReference>
<dbReference type="GO" id="GO:0005886">
    <property type="term" value="C:plasma membrane"/>
    <property type="evidence" value="ECO:0007669"/>
    <property type="project" value="TreeGrafter"/>
</dbReference>
<sequence length="902" mass="96153">MARFTMKVAKWLTVLVVGLVIICWLVLAAPFFSNLRKSIVADVLTTQIGQPLIVEGDVRVVVGRTTFVHVSDVHIPSTNIDDLNLAELKLLEWELNLAALFSGRIDLDNLTLDGLQANAITQSDGTTSWVKRTPQPAVEAPSSSTDEQPVEEAVPASASPSIYSFLSDKTVTFTNIGLVFSNELSGFDFDFKLGSILLEQLQGGDLVSVTGGGTVNGEEFTLDGKYPAGEPFTNVLNFGDIVVSYDGSVIAPEQGGGYEATLEMDTGEIGEVFDVLGLERSFEGAGDLSAHITSQPGLLAIQDLQSVLDLSKGQQISVTGKVDNLVDQSGFDVKAEARLHPEGQPPANADSLKDLKLTRIVARVVSEDGNLEFKKLVIRTNAFDQGLNKVGPISIGRIYRTEEKTLGLADVNLQAGPKDAPYITASGGVGDIFKFKEVDLAGTLSGPASLLLKSLSEEEAAKFGRVGAEFEISDEAGHLSLTKLTAATEGTDLWFLKADVAVENVAQLDGLKTAVGIGITDTASFLEALKLDPIDVGKVEFGVALEGQVETADLELVFNAGGSDLKTNISVDLSEQINVIRGKVLSERIRLEDLRDGTKALVQLGEAAESKGAESGEPEPEDDRPPIQPLVLEEESDVLDLERILTETDLEIELELKEFVGEAGSSSMSSTFTAKEGQINAGPIELFYGPGFFKVTAMMDAVEDPERLRVSGSTSGWDFGKILDAVGLGIDANGTLNAAFDVTGNISSGKTFVNSMAGSASLNMGTGSIATSLLELAGLGVFPWLFSNELSEGKTTIVCVKAPVQLRSGQVRFDSVVAETKSVQLVAKGEVDWVGDRIQIRAEPRRVGDPLARSAWPFDVTGKLSDPQFKLDVGGSRSRRADGADQMPANRVPCQPDILQLE</sequence>
<dbReference type="Proteomes" id="UP000051870">
    <property type="component" value="Unassembled WGS sequence"/>
</dbReference>
<feature type="region of interest" description="Disordered" evidence="1">
    <location>
        <begin position="869"/>
        <end position="902"/>
    </location>
</feature>
<feature type="domain" description="AsmA" evidence="2">
    <location>
        <begin position="9"/>
        <end position="152"/>
    </location>
</feature>
<name>A0A0P1INL3_9RHOB</name>
<proteinExistence type="predicted"/>
<organism evidence="3 4">
    <name type="scientific">Shimia thalassica</name>
    <dbReference type="NCBI Taxonomy" id="1715693"/>
    <lineage>
        <taxon>Bacteria</taxon>
        <taxon>Pseudomonadati</taxon>
        <taxon>Pseudomonadota</taxon>
        <taxon>Alphaproteobacteria</taxon>
        <taxon>Rhodobacterales</taxon>
        <taxon>Roseobacteraceae</taxon>
    </lineage>
</organism>
<feature type="region of interest" description="Disordered" evidence="1">
    <location>
        <begin position="607"/>
        <end position="627"/>
    </location>
</feature>
<dbReference type="AlphaFoldDB" id="A0A0P1INL3"/>
<feature type="region of interest" description="Disordered" evidence="1">
    <location>
        <begin position="126"/>
        <end position="155"/>
    </location>
</feature>
<evidence type="ECO:0000259" key="2">
    <source>
        <dbReference type="Pfam" id="PF05170"/>
    </source>
</evidence>
<dbReference type="GO" id="GO:0090313">
    <property type="term" value="P:regulation of protein targeting to membrane"/>
    <property type="evidence" value="ECO:0007669"/>
    <property type="project" value="TreeGrafter"/>
</dbReference>
<protein>
    <submittedName>
        <fullName evidence="3">Putative assembly protein</fullName>
    </submittedName>
</protein>
<dbReference type="STRING" id="1715693.PH7735_03866"/>
<dbReference type="PANTHER" id="PTHR30441:SF8">
    <property type="entry name" value="DUF748 DOMAIN-CONTAINING PROTEIN"/>
    <property type="match status" value="1"/>
</dbReference>
<dbReference type="RefSeq" id="WP_058313033.1">
    <property type="nucleotide sequence ID" value="NZ_CYTW01000007.1"/>
</dbReference>
<keyword evidence="4" id="KW-1185">Reference proteome</keyword>
<evidence type="ECO:0000313" key="4">
    <source>
        <dbReference type="Proteomes" id="UP000051870"/>
    </source>
</evidence>
<dbReference type="InterPro" id="IPR052894">
    <property type="entry name" value="AsmA-related"/>
</dbReference>
<dbReference type="InterPro" id="IPR007844">
    <property type="entry name" value="AsmA"/>
</dbReference>
<dbReference type="GeneID" id="83882834"/>
<accession>A0A0P1INL3</accession>
<evidence type="ECO:0000256" key="1">
    <source>
        <dbReference type="SAM" id="MobiDB-lite"/>
    </source>
</evidence>